<dbReference type="AlphaFoldDB" id="A0A212LER6"/>
<dbReference type="InterPro" id="IPR036259">
    <property type="entry name" value="MFS_trans_sf"/>
</dbReference>
<evidence type="ECO:0000256" key="4">
    <source>
        <dbReference type="SAM" id="Phobius"/>
    </source>
</evidence>
<dbReference type="InterPro" id="IPR011701">
    <property type="entry name" value="MFS"/>
</dbReference>
<accession>A0A212LER6</accession>
<evidence type="ECO:0000313" key="5">
    <source>
        <dbReference type="EMBL" id="SCM76053.1"/>
    </source>
</evidence>
<feature type="transmembrane region" description="Helical" evidence="4">
    <location>
        <begin position="98"/>
        <end position="117"/>
    </location>
</feature>
<evidence type="ECO:0000256" key="2">
    <source>
        <dbReference type="ARBA" id="ARBA00022989"/>
    </source>
</evidence>
<dbReference type="GO" id="GO:0022857">
    <property type="term" value="F:transmembrane transporter activity"/>
    <property type="evidence" value="ECO:0007669"/>
    <property type="project" value="InterPro"/>
</dbReference>
<keyword evidence="1 4" id="KW-0812">Transmembrane</keyword>
<name>A0A212LER6_9HYPH</name>
<protein>
    <submittedName>
        <fullName evidence="5">Major facilitator superfamily MFS_1</fullName>
    </submittedName>
</protein>
<feature type="transmembrane region" description="Helical" evidence="4">
    <location>
        <begin position="379"/>
        <end position="402"/>
    </location>
</feature>
<dbReference type="SUPFAM" id="SSF103473">
    <property type="entry name" value="MFS general substrate transporter"/>
    <property type="match status" value="1"/>
</dbReference>
<feature type="transmembrane region" description="Helical" evidence="4">
    <location>
        <begin position="321"/>
        <end position="338"/>
    </location>
</feature>
<dbReference type="Gene3D" id="1.20.1250.20">
    <property type="entry name" value="MFS general substrate transporter like domains"/>
    <property type="match status" value="2"/>
</dbReference>
<organism evidence="5">
    <name type="scientific">uncultured Pleomorphomonas sp</name>
    <dbReference type="NCBI Taxonomy" id="442121"/>
    <lineage>
        <taxon>Bacteria</taxon>
        <taxon>Pseudomonadati</taxon>
        <taxon>Pseudomonadota</taxon>
        <taxon>Alphaproteobacteria</taxon>
        <taxon>Hyphomicrobiales</taxon>
        <taxon>Pleomorphomonadaceae</taxon>
        <taxon>Pleomorphomonas</taxon>
        <taxon>environmental samples</taxon>
    </lineage>
</organism>
<evidence type="ECO:0000256" key="3">
    <source>
        <dbReference type="ARBA" id="ARBA00023136"/>
    </source>
</evidence>
<dbReference type="InterPro" id="IPR050327">
    <property type="entry name" value="Proton-linked_MCT"/>
</dbReference>
<dbReference type="EMBL" id="FMJD01000007">
    <property type="protein sequence ID" value="SCM76053.1"/>
    <property type="molecule type" value="Genomic_DNA"/>
</dbReference>
<feature type="transmembrane region" description="Helical" evidence="4">
    <location>
        <begin position="192"/>
        <end position="210"/>
    </location>
</feature>
<dbReference type="Pfam" id="PF07690">
    <property type="entry name" value="MFS_1"/>
    <property type="match status" value="1"/>
</dbReference>
<keyword evidence="3 4" id="KW-0472">Membrane</keyword>
<feature type="transmembrane region" description="Helical" evidence="4">
    <location>
        <begin position="408"/>
        <end position="426"/>
    </location>
</feature>
<dbReference type="RefSeq" id="WP_288196314.1">
    <property type="nucleotide sequence ID" value="NZ_LT608334.1"/>
</dbReference>
<feature type="transmembrane region" description="Helical" evidence="4">
    <location>
        <begin position="256"/>
        <end position="279"/>
    </location>
</feature>
<feature type="transmembrane region" description="Helical" evidence="4">
    <location>
        <begin position="123"/>
        <end position="149"/>
    </location>
</feature>
<keyword evidence="2 4" id="KW-1133">Transmembrane helix</keyword>
<sequence>MQNETPAAGAVATGELADPAGTDLRSNFGRHGWTVIGFQAVLFWFAAGLATHGLNITLPTLIARYGLDQATLLAWATPAAWAGVPAGFLAAKFAEKYGAKLTILLGIAACAVCWGLMGQASSVARFALCFAGLSFFATSFGYIAGPTLIATWFPLKKDLAFGWTTVGQALSSAFFVPLVAFFLAIFGPDYGFWGLSALLAVLFVAVALFIHNRPEEVGCHPDNDPRSLEKLAALKRAAPADAAELTTRRLLRDVDVWLIGLATGCVYIVLVGVISQQVPRLTALGLPMDTAISYVMITALIGIPGAYAWGWVGQKLGTKPALVVYMLWWLVAVALQMFEPKGAVLWASLLMIGFSLGGATNFATSIVASKFRREQFVKAFGVIHPIQSVVRCFSFSILAFGLNFLGGYAGAYALLAGVCLLTIALVSRIDTRPIA</sequence>
<gene>
    <name evidence="5" type="ORF">KL86PLE_30500</name>
</gene>
<reference evidence="5" key="1">
    <citation type="submission" date="2016-08" db="EMBL/GenBank/DDBJ databases">
        <authorList>
            <person name="Seilhamer J.J."/>
        </authorList>
    </citation>
    <scope>NUCLEOTIDE SEQUENCE</scope>
    <source>
        <strain evidence="5">86</strain>
    </source>
</reference>
<feature type="transmembrane region" description="Helical" evidence="4">
    <location>
        <begin position="33"/>
        <end position="52"/>
    </location>
</feature>
<feature type="transmembrane region" description="Helical" evidence="4">
    <location>
        <begin position="72"/>
        <end position="91"/>
    </location>
</feature>
<proteinExistence type="predicted"/>
<feature type="transmembrane region" description="Helical" evidence="4">
    <location>
        <begin position="291"/>
        <end position="309"/>
    </location>
</feature>
<feature type="transmembrane region" description="Helical" evidence="4">
    <location>
        <begin position="161"/>
        <end position="186"/>
    </location>
</feature>
<feature type="transmembrane region" description="Helical" evidence="4">
    <location>
        <begin position="344"/>
        <end position="367"/>
    </location>
</feature>
<dbReference type="PANTHER" id="PTHR11360">
    <property type="entry name" value="MONOCARBOXYLATE TRANSPORTER"/>
    <property type="match status" value="1"/>
</dbReference>
<evidence type="ECO:0000256" key="1">
    <source>
        <dbReference type="ARBA" id="ARBA00022692"/>
    </source>
</evidence>